<evidence type="ECO:0000259" key="4">
    <source>
        <dbReference type="Pfam" id="PF26387"/>
    </source>
</evidence>
<evidence type="ECO:0000259" key="3">
    <source>
        <dbReference type="Pfam" id="PF26385"/>
    </source>
</evidence>
<feature type="domain" description="DUF6079" evidence="1">
    <location>
        <begin position="7"/>
        <end position="64"/>
    </location>
</feature>
<name>A0A0B7MMS9_9FIRM</name>
<dbReference type="Pfam" id="PF26388">
    <property type="entry name" value="DUF6079_6th"/>
    <property type="match status" value="1"/>
</dbReference>
<feature type="domain" description="DUF6079" evidence="3">
    <location>
        <begin position="286"/>
        <end position="412"/>
    </location>
</feature>
<accession>A0A0B7MMS9</accession>
<gene>
    <name evidence="6" type="ORF">SSCH_420039</name>
</gene>
<sequence>MSGWGWHLKRLKEGVALLIPGLPEQNADFQVITINTLLGEMRRLTSGKFIGYNKENHQYFLEVEGGEDPDVLICERAGDLSDYMLDQYYFALLRRVMQCSDETYVSGVSIWEYDLVWQEKKVTRTGYLFFGAPNERSTAQPPQDYYIYFLQPFDPPPFTDEERPDEVFFYLKERSPEFIEKLKLFGGAMEMMKIAPTPDRPIYREKGEEYLGELSSYLLENITNAFAVTYQGSKKPLAERLQGRSAGSFKEIIDQGASFCLGGYFAGEYPDYPSFPVLLTRQNLKPSIEEAIKCLATGQSRLGARVLEGLQLLDGEEIAPEKSQYANYFLDVLREKGGSQVVNREELIAGPDRAERDIFFKLEPEFVVVVLAALVYRGDIVLNLAGREINAGNLVDMTRINLDDLINFRYYKIPPTLNIPALERLLVLLGLPPGLIKNESTREEAVRGIQEAALRTSRQVLFLQEEITGGLPCWGKNLISGEVQDGYRKLAGEHKSFLESLRRYNSVGRLKQFPYQEADIVHQLDIRERLQDVDKIALLARELGPYGAYLMTAEAVLSVDHPLVQDLQQLRAEFQGGLQDRKKLVASSFRQEMSRKARDLKKRYIEEYIHLHGKRRLNRREEERMARFLQDSRFEILKDLSEIKYLPGNQYRGLLNKVRSLIACPDLTKEELEVQAICPHCHFRPAEEWEFPAVGLVLSQLDEELDNMLDSWCRIMLDFVADPGVTSSFELLETEQKRAVKKFQARGKLPGEIREDFIQGMQLLFQGLDGVTFSVSGLKEVLAGDGGPCTVEEVKSRFAQYLADVLHGRNHEKVRMIIE</sequence>
<keyword evidence="7" id="KW-1185">Reference proteome</keyword>
<dbReference type="Proteomes" id="UP000046155">
    <property type="component" value="Unassembled WGS sequence"/>
</dbReference>
<organism evidence="6 7">
    <name type="scientific">Syntrophaceticus schinkii</name>
    <dbReference type="NCBI Taxonomy" id="499207"/>
    <lineage>
        <taxon>Bacteria</taxon>
        <taxon>Bacillati</taxon>
        <taxon>Bacillota</taxon>
        <taxon>Clostridia</taxon>
        <taxon>Thermoanaerobacterales</taxon>
        <taxon>Thermoanaerobacterales Family III. Incertae Sedis</taxon>
        <taxon>Syntrophaceticus</taxon>
    </lineage>
</organism>
<evidence type="ECO:0000259" key="5">
    <source>
        <dbReference type="Pfam" id="PF26388"/>
    </source>
</evidence>
<dbReference type="InterPro" id="IPR058569">
    <property type="entry name" value="DUF6079_2nd"/>
</dbReference>
<feature type="domain" description="DUF6079" evidence="5">
    <location>
        <begin position="621"/>
        <end position="710"/>
    </location>
</feature>
<dbReference type="EMBL" id="CDRZ01000239">
    <property type="protein sequence ID" value="CEO89246.1"/>
    <property type="molecule type" value="Genomic_DNA"/>
</dbReference>
<proteinExistence type="predicted"/>
<evidence type="ECO:0000313" key="6">
    <source>
        <dbReference type="EMBL" id="CEO89246.1"/>
    </source>
</evidence>
<dbReference type="InterPro" id="IPR058571">
    <property type="entry name" value="DUF6079_3rd"/>
</dbReference>
<feature type="domain" description="DUF6079" evidence="2">
    <location>
        <begin position="72"/>
        <end position="269"/>
    </location>
</feature>
<dbReference type="Pfam" id="PF26387">
    <property type="entry name" value="DUF6079_5th"/>
    <property type="match status" value="1"/>
</dbReference>
<dbReference type="InterPro" id="IPR058574">
    <property type="entry name" value="DUF6079_6th"/>
</dbReference>
<reference evidence="7" key="1">
    <citation type="submission" date="2015-01" db="EMBL/GenBank/DDBJ databases">
        <authorList>
            <person name="Manzoor Shahid"/>
            <person name="Zubair Saima"/>
        </authorList>
    </citation>
    <scope>NUCLEOTIDE SEQUENCE [LARGE SCALE GENOMIC DNA]</scope>
    <source>
        <strain evidence="7">Sp3</strain>
    </source>
</reference>
<dbReference type="Pfam" id="PF26383">
    <property type="entry name" value="DUF6079_2nd"/>
    <property type="match status" value="1"/>
</dbReference>
<dbReference type="InterPro" id="IPR058572">
    <property type="entry name" value="DUF6079_4th"/>
</dbReference>
<dbReference type="Pfam" id="PF26384">
    <property type="entry name" value="DUF6079_3rd"/>
    <property type="match status" value="1"/>
</dbReference>
<dbReference type="Pfam" id="PF26385">
    <property type="entry name" value="DUF6079_4th"/>
    <property type="match status" value="1"/>
</dbReference>
<feature type="domain" description="DUF6079" evidence="4">
    <location>
        <begin position="418"/>
        <end position="612"/>
    </location>
</feature>
<evidence type="ECO:0000259" key="2">
    <source>
        <dbReference type="Pfam" id="PF26384"/>
    </source>
</evidence>
<evidence type="ECO:0000259" key="1">
    <source>
        <dbReference type="Pfam" id="PF26383"/>
    </source>
</evidence>
<protein>
    <submittedName>
        <fullName evidence="6">Uncharacterized protein</fullName>
    </submittedName>
</protein>
<dbReference type="InterPro" id="IPR058573">
    <property type="entry name" value="DUF6079_5th"/>
</dbReference>
<evidence type="ECO:0000313" key="7">
    <source>
        <dbReference type="Proteomes" id="UP000046155"/>
    </source>
</evidence>
<dbReference type="AlphaFoldDB" id="A0A0B7MMS9"/>